<gene>
    <name evidence="4" type="ORF">PFDSM3638_05110</name>
</gene>
<dbReference type="Proteomes" id="UP000324354">
    <property type="component" value="Chromosome"/>
</dbReference>
<sequence>MSFVRLPFRDSYYELRPTKIIALAKNYAEHAKEMGDNPPTEPIIFLKPPSALIGPGEPIILPKISKRVDHEVELGVIIGKKAKKVPAEKAFDYVLGYTIILDITARDLQEKARKMGHPWTVSKGFDTFAPVGPRIVDKRELDPSDLEIGLKVNGEVRQLGRTSQMIFKIPQLIEYISNIMTLEPGDIIATGTPPGVGSLRHGDHIEAWIEGIGKVEFDVLAEDSILC</sequence>
<dbReference type="Pfam" id="PF01557">
    <property type="entry name" value="FAA_hydrolase"/>
    <property type="match status" value="1"/>
</dbReference>
<dbReference type="AlphaFoldDB" id="A0A5C0XV58"/>
<dbReference type="RefSeq" id="WP_011012154.1">
    <property type="nucleotide sequence ID" value="NC_003413.1"/>
</dbReference>
<evidence type="ECO:0000259" key="3">
    <source>
        <dbReference type="Pfam" id="PF01557"/>
    </source>
</evidence>
<protein>
    <submittedName>
        <fullName evidence="4">FAA hydrolase family protein</fullName>
    </submittedName>
</protein>
<dbReference type="GO" id="GO:0046872">
    <property type="term" value="F:metal ion binding"/>
    <property type="evidence" value="ECO:0007669"/>
    <property type="project" value="UniProtKB-KW"/>
</dbReference>
<dbReference type="EMBL" id="CP023154">
    <property type="protein sequence ID" value="QEK78680.1"/>
    <property type="molecule type" value="Genomic_DNA"/>
</dbReference>
<evidence type="ECO:0000313" key="4">
    <source>
        <dbReference type="EMBL" id="QEK78680.1"/>
    </source>
</evidence>
<dbReference type="InterPro" id="IPR011234">
    <property type="entry name" value="Fumarylacetoacetase-like_C"/>
</dbReference>
<dbReference type="GeneID" id="41712828"/>
<proteinExistence type="inferred from homology"/>
<dbReference type="FunFam" id="3.90.850.10:FF:000003">
    <property type="entry name" value="Fumarylacetoacetate hydrolase domain-containing 1"/>
    <property type="match status" value="1"/>
</dbReference>
<evidence type="ECO:0000256" key="2">
    <source>
        <dbReference type="ARBA" id="ARBA00022723"/>
    </source>
</evidence>
<organism evidence="4 5">
    <name type="scientific">Pyrococcus furiosus (strain ATCC 43587 / DSM 3638 / JCM 8422 / Vc1)</name>
    <dbReference type="NCBI Taxonomy" id="186497"/>
    <lineage>
        <taxon>Archaea</taxon>
        <taxon>Methanobacteriati</taxon>
        <taxon>Methanobacteriota</taxon>
        <taxon>Thermococci</taxon>
        <taxon>Thermococcales</taxon>
        <taxon>Thermococcaceae</taxon>
        <taxon>Pyrococcus</taxon>
    </lineage>
</organism>
<keyword evidence="2" id="KW-0479">Metal-binding</keyword>
<reference evidence="4 5" key="1">
    <citation type="submission" date="2017-08" db="EMBL/GenBank/DDBJ databases">
        <title>Resequencing and Reannotation of the genome of Pyrococcus furiosus type strain DSM3638.</title>
        <authorList>
            <person name="Reichelt R.M."/>
            <person name="Bunk B."/>
        </authorList>
    </citation>
    <scope>NUCLEOTIDE SEQUENCE [LARGE SCALE GENOMIC DNA]</scope>
    <source>
        <strain evidence="4 5">DSM 3638</strain>
    </source>
</reference>
<evidence type="ECO:0000313" key="5">
    <source>
        <dbReference type="Proteomes" id="UP000324354"/>
    </source>
</evidence>
<dbReference type="InterPro" id="IPR036663">
    <property type="entry name" value="Fumarylacetoacetase_C_sf"/>
</dbReference>
<dbReference type="PANTHER" id="PTHR11820:SF7">
    <property type="entry name" value="ACYLPYRUVASE FAHD1, MITOCHONDRIAL"/>
    <property type="match status" value="1"/>
</dbReference>
<dbReference type="GO" id="GO:0018773">
    <property type="term" value="F:acetylpyruvate hydrolase activity"/>
    <property type="evidence" value="ECO:0007669"/>
    <property type="project" value="TreeGrafter"/>
</dbReference>
<comment type="similarity">
    <text evidence="1">Belongs to the FAH family.</text>
</comment>
<feature type="domain" description="Fumarylacetoacetase-like C-terminal" evidence="3">
    <location>
        <begin position="19"/>
        <end position="219"/>
    </location>
</feature>
<dbReference type="Gene3D" id="3.90.850.10">
    <property type="entry name" value="Fumarylacetoacetase-like, C-terminal domain"/>
    <property type="match status" value="1"/>
</dbReference>
<keyword evidence="4" id="KW-0378">Hydrolase</keyword>
<dbReference type="SUPFAM" id="SSF56529">
    <property type="entry name" value="FAH"/>
    <property type="match status" value="1"/>
</dbReference>
<dbReference type="PANTHER" id="PTHR11820">
    <property type="entry name" value="ACYLPYRUVASE"/>
    <property type="match status" value="1"/>
</dbReference>
<evidence type="ECO:0000256" key="1">
    <source>
        <dbReference type="ARBA" id="ARBA00010211"/>
    </source>
</evidence>
<dbReference type="OrthoDB" id="6242at2157"/>
<accession>A0A5C0XV58</accession>
<dbReference type="GO" id="GO:0019752">
    <property type="term" value="P:carboxylic acid metabolic process"/>
    <property type="evidence" value="ECO:0007669"/>
    <property type="project" value="UniProtKB-ARBA"/>
</dbReference>
<dbReference type="GeneID" id="13301624"/>
<name>A0A5C0XV58_PYRFU</name>